<dbReference type="Pfam" id="PF14307">
    <property type="entry name" value="Glyco_tran_WbsX"/>
    <property type="match status" value="1"/>
</dbReference>
<dbReference type="PANTHER" id="PTHR41244:SF1">
    <property type="entry name" value="GLYCOSYLTRANSFERASE"/>
    <property type="match status" value="1"/>
</dbReference>
<comment type="caution">
    <text evidence="1">The sequence shown here is derived from an EMBL/GenBank/DDBJ whole genome shotgun (WGS) entry which is preliminary data.</text>
</comment>
<dbReference type="Proteomes" id="UP000822184">
    <property type="component" value="Unassembled WGS sequence"/>
</dbReference>
<sequence>MKPKIIAFYLPQFHAIPENDKWWGKGFTEWTNTKKSKPLYEGHYQPREPLGDRYYSLLDQSTQQWQAELAEEYGIYGFCYYHYWFNKKMLIERPMENMLKNKKIKLPFCISWANEPWTRNWDGRNKEVLMPQFYGDQKEWKEHFDYLLPFFKDERYILKDNKPVFLLYRTNSITNCEKMVEYWNALAKENGFEGMYIVETLTGHQKESAISNSNALAEMEPMHTIRHGLPLFKQGMRFLTKKLNKRFNIFDKISYELIWKSIYKKKRNATKKTFLGAFIDWDNSARWGKRAMIVEGSKPDAFSKYFNKQYTIAKQLDSDFVFFNAWNEWGEGTYLEPDKKFEYEYLEEIRKIVK</sequence>
<dbReference type="PANTHER" id="PTHR41244">
    <property type="entry name" value="RHAMNAN SYNTHESIS F"/>
    <property type="match status" value="1"/>
</dbReference>
<evidence type="ECO:0008006" key="3">
    <source>
        <dbReference type="Google" id="ProtNLM"/>
    </source>
</evidence>
<dbReference type="RefSeq" id="WP_241426031.1">
    <property type="nucleotide sequence ID" value="NZ_JABTDW010000001.1"/>
</dbReference>
<evidence type="ECO:0000313" key="1">
    <source>
        <dbReference type="EMBL" id="NSB16559.1"/>
    </source>
</evidence>
<dbReference type="InterPro" id="IPR032719">
    <property type="entry name" value="WbsX"/>
</dbReference>
<dbReference type="AlphaFoldDB" id="A0AAE5H789"/>
<dbReference type="CDD" id="cd11579">
    <property type="entry name" value="Glyco_tran_WbsX"/>
    <property type="match status" value="1"/>
</dbReference>
<name>A0AAE5H789_CLOBE</name>
<accession>A0AAE5H789</accession>
<evidence type="ECO:0000313" key="2">
    <source>
        <dbReference type="Proteomes" id="UP000822184"/>
    </source>
</evidence>
<proteinExistence type="predicted"/>
<protein>
    <recommendedName>
        <fullName evidence="3">Glycosyl transferase</fullName>
    </recommendedName>
</protein>
<gene>
    <name evidence="1" type="ORF">BCD95_004818</name>
</gene>
<reference evidence="1" key="1">
    <citation type="submission" date="2020-06" db="EMBL/GenBank/DDBJ databases">
        <title>Genomic insights into acetone-butanol-ethanol (ABE) fermentation by sequencing solventogenic clostridia strains.</title>
        <authorList>
            <person name="Brown S."/>
        </authorList>
    </citation>
    <scope>NUCLEOTIDE SEQUENCE</scope>
    <source>
        <strain evidence="1">DJ123</strain>
    </source>
</reference>
<dbReference type="Gene3D" id="3.20.20.80">
    <property type="entry name" value="Glycosidases"/>
    <property type="match status" value="1"/>
</dbReference>
<organism evidence="1 2">
    <name type="scientific">Clostridium beijerinckii</name>
    <name type="common">Clostridium MP</name>
    <dbReference type="NCBI Taxonomy" id="1520"/>
    <lineage>
        <taxon>Bacteria</taxon>
        <taxon>Bacillati</taxon>
        <taxon>Bacillota</taxon>
        <taxon>Clostridia</taxon>
        <taxon>Eubacteriales</taxon>
        <taxon>Clostridiaceae</taxon>
        <taxon>Clostridium</taxon>
    </lineage>
</organism>
<dbReference type="EMBL" id="JABTDW010000001">
    <property type="protein sequence ID" value="NSB16559.1"/>
    <property type="molecule type" value="Genomic_DNA"/>
</dbReference>